<reference evidence="4 5" key="1">
    <citation type="submission" date="2019-07" db="EMBL/GenBank/DDBJ databases">
        <title>Whole genome shotgun sequence of Brevifollis gellanilyticus NBRC 108608.</title>
        <authorList>
            <person name="Hosoyama A."/>
            <person name="Uohara A."/>
            <person name="Ohji S."/>
            <person name="Ichikawa N."/>
        </authorList>
    </citation>
    <scope>NUCLEOTIDE SEQUENCE [LARGE SCALE GENOMIC DNA]</scope>
    <source>
        <strain evidence="4 5">NBRC 108608</strain>
    </source>
</reference>
<organism evidence="4 5">
    <name type="scientific">Brevifollis gellanilyticus</name>
    <dbReference type="NCBI Taxonomy" id="748831"/>
    <lineage>
        <taxon>Bacteria</taxon>
        <taxon>Pseudomonadati</taxon>
        <taxon>Verrucomicrobiota</taxon>
        <taxon>Verrucomicrobiia</taxon>
        <taxon>Verrucomicrobiales</taxon>
        <taxon>Verrucomicrobiaceae</taxon>
    </lineage>
</organism>
<protein>
    <recommendedName>
        <fullName evidence="3">RRM domain-containing protein</fullName>
    </recommendedName>
</protein>
<dbReference type="EMBL" id="BKAG01000050">
    <property type="protein sequence ID" value="GEP45453.1"/>
    <property type="molecule type" value="Genomic_DNA"/>
</dbReference>
<evidence type="ECO:0000256" key="2">
    <source>
        <dbReference type="SAM" id="MobiDB-lite"/>
    </source>
</evidence>
<accession>A0A512MFD4</accession>
<dbReference type="SUPFAM" id="SSF54928">
    <property type="entry name" value="RNA-binding domain, RBD"/>
    <property type="match status" value="1"/>
</dbReference>
<comment type="caution">
    <text evidence="4">The sequence shown here is derived from an EMBL/GenBank/DDBJ whole genome shotgun (WGS) entry which is preliminary data.</text>
</comment>
<sequence>MNTKMYVGNLPFKATTEEITNLFSQYGGVTDVFLPIDRDSGRPRGFAFVSMDTPESMTAAINGLNGKDFGGRLLAINEARPREERPGGGGGGGGRGGFGGGGGGGRGGYGGGGGGGGYGGGGGGGRGGYGGGGGGGGGGGKKWERDDRRKGGYEGGGGGGGEERW</sequence>
<dbReference type="RefSeq" id="WP_146854370.1">
    <property type="nucleotide sequence ID" value="NZ_BKAG01000050.1"/>
</dbReference>
<keyword evidence="5" id="KW-1185">Reference proteome</keyword>
<dbReference type="OrthoDB" id="9798855at2"/>
<dbReference type="GO" id="GO:0003723">
    <property type="term" value="F:RNA binding"/>
    <property type="evidence" value="ECO:0007669"/>
    <property type="project" value="UniProtKB-KW"/>
</dbReference>
<evidence type="ECO:0000313" key="5">
    <source>
        <dbReference type="Proteomes" id="UP000321577"/>
    </source>
</evidence>
<gene>
    <name evidence="4" type="ORF">BGE01nite_47440</name>
</gene>
<evidence type="ECO:0000259" key="3">
    <source>
        <dbReference type="PROSITE" id="PS50102"/>
    </source>
</evidence>
<feature type="compositionally biased region" description="Gly residues" evidence="2">
    <location>
        <begin position="87"/>
        <end position="140"/>
    </location>
</feature>
<feature type="compositionally biased region" description="Basic and acidic residues" evidence="2">
    <location>
        <begin position="141"/>
        <end position="152"/>
    </location>
</feature>
<dbReference type="PROSITE" id="PS50102">
    <property type="entry name" value="RRM"/>
    <property type="match status" value="1"/>
</dbReference>
<dbReference type="InterPro" id="IPR035979">
    <property type="entry name" value="RBD_domain_sf"/>
</dbReference>
<evidence type="ECO:0000313" key="4">
    <source>
        <dbReference type="EMBL" id="GEP45453.1"/>
    </source>
</evidence>
<feature type="compositionally biased region" description="Gly residues" evidence="2">
    <location>
        <begin position="153"/>
        <end position="165"/>
    </location>
</feature>
<feature type="region of interest" description="Disordered" evidence="2">
    <location>
        <begin position="74"/>
        <end position="165"/>
    </location>
</feature>
<dbReference type="Gene3D" id="3.30.70.330">
    <property type="match status" value="1"/>
</dbReference>
<proteinExistence type="predicted"/>
<dbReference type="InterPro" id="IPR052462">
    <property type="entry name" value="SLIRP/GR-RBP-like"/>
</dbReference>
<dbReference type="SMART" id="SM00360">
    <property type="entry name" value="RRM"/>
    <property type="match status" value="1"/>
</dbReference>
<name>A0A512MFD4_9BACT</name>
<dbReference type="InterPro" id="IPR012677">
    <property type="entry name" value="Nucleotide-bd_a/b_plait_sf"/>
</dbReference>
<dbReference type="Proteomes" id="UP000321577">
    <property type="component" value="Unassembled WGS sequence"/>
</dbReference>
<dbReference type="AlphaFoldDB" id="A0A512MFD4"/>
<dbReference type="Pfam" id="PF00076">
    <property type="entry name" value="RRM_1"/>
    <property type="match status" value="1"/>
</dbReference>
<feature type="domain" description="RRM" evidence="3">
    <location>
        <begin position="3"/>
        <end position="81"/>
    </location>
</feature>
<evidence type="ECO:0000256" key="1">
    <source>
        <dbReference type="ARBA" id="ARBA00022884"/>
    </source>
</evidence>
<dbReference type="PANTHER" id="PTHR48027">
    <property type="entry name" value="HETEROGENEOUS NUCLEAR RIBONUCLEOPROTEIN 87F-RELATED"/>
    <property type="match status" value="1"/>
</dbReference>
<keyword evidence="1" id="KW-0694">RNA-binding</keyword>
<dbReference type="InterPro" id="IPR000504">
    <property type="entry name" value="RRM_dom"/>
</dbReference>